<dbReference type="GO" id="GO:0015562">
    <property type="term" value="F:efflux transmembrane transporter activity"/>
    <property type="evidence" value="ECO:0007669"/>
    <property type="project" value="TreeGrafter"/>
</dbReference>
<proteinExistence type="inferred from homology"/>
<feature type="domain" description="CzcB-like alpha-helical hairpin" evidence="3">
    <location>
        <begin position="140"/>
        <end position="195"/>
    </location>
</feature>
<dbReference type="PROSITE" id="PS51257">
    <property type="entry name" value="PROKAR_LIPOPROTEIN"/>
    <property type="match status" value="1"/>
</dbReference>
<dbReference type="Gene3D" id="2.40.30.170">
    <property type="match status" value="1"/>
</dbReference>
<protein>
    <submittedName>
        <fullName evidence="6">Uncharacterized protein</fullName>
    </submittedName>
</protein>
<name>A0A0B7H4A1_9FLAO</name>
<feature type="coiled-coil region" evidence="2">
    <location>
        <begin position="36"/>
        <end position="63"/>
    </location>
</feature>
<dbReference type="PANTHER" id="PTHR30469">
    <property type="entry name" value="MULTIDRUG RESISTANCE PROTEIN MDTA"/>
    <property type="match status" value="1"/>
</dbReference>
<keyword evidence="7" id="KW-1185">Reference proteome</keyword>
<sequence length="389" mass="42950">MKYINIQLIVSALVLLASCGETKNPSVEEVIAKGSKTEIRQKRDEISAKIKELETQIASLDASLSKFPEEGSAQVLVSLLEVKDTLFNHFLELQGTIKTTQNITLNAEFGGVLERIHVQKGQNVQKGQLLASIQDGGISQQLAQLKIQAELAKTTFERQSRLWENKIGSEIQYLQAKSAYETQQSAVEQMQKQVAKANIYAPFSGVIDDVITDVGTVVAPGMPVLRLVNLSDMYLESEVPEQYVANVKKGSQAKVDISVLGEQLDTKISQVSNFINPANRSFKVEIRLPNKNNAIKPNMTARLQVNDYQNKEAILLPTDIISENAQGEQYVFLAKKGDNENQYVAERVVISTGKTQNGFTEILSGIQKGDKVIREGARSVQEGQRVSTL</sequence>
<feature type="domain" description="CusB-like beta-barrel" evidence="4">
    <location>
        <begin position="235"/>
        <end position="307"/>
    </location>
</feature>
<dbReference type="RefSeq" id="WP_041990839.1">
    <property type="nucleotide sequence ID" value="NZ_BOQH01000002.1"/>
</dbReference>
<dbReference type="EMBL" id="CDOD01000008">
    <property type="protein sequence ID" value="CEN33369.1"/>
    <property type="molecule type" value="Genomic_DNA"/>
</dbReference>
<dbReference type="Pfam" id="PF25893">
    <property type="entry name" value="HH_CzcB"/>
    <property type="match status" value="1"/>
</dbReference>
<dbReference type="InterPro" id="IPR058647">
    <property type="entry name" value="BSH_CzcB-like"/>
</dbReference>
<evidence type="ECO:0000313" key="6">
    <source>
        <dbReference type="EMBL" id="CEN33369.1"/>
    </source>
</evidence>
<evidence type="ECO:0000259" key="5">
    <source>
        <dbReference type="Pfam" id="PF25973"/>
    </source>
</evidence>
<dbReference type="InterPro" id="IPR006143">
    <property type="entry name" value="RND_pump_MFP"/>
</dbReference>
<gene>
    <name evidence="6" type="ORF">CCYN2B_160045</name>
</gene>
<dbReference type="NCBIfam" id="TIGR01730">
    <property type="entry name" value="RND_mfp"/>
    <property type="match status" value="1"/>
</dbReference>
<dbReference type="InterPro" id="IPR058648">
    <property type="entry name" value="HH_CzcB-like"/>
</dbReference>
<dbReference type="PANTHER" id="PTHR30469:SF15">
    <property type="entry name" value="HLYD FAMILY OF SECRETION PROTEINS"/>
    <property type="match status" value="1"/>
</dbReference>
<dbReference type="AlphaFoldDB" id="A0A0B7H4A1"/>
<dbReference type="Pfam" id="PF25954">
    <property type="entry name" value="Beta-barrel_RND_2"/>
    <property type="match status" value="1"/>
</dbReference>
<dbReference type="eggNOG" id="COG0845">
    <property type="taxonomic scope" value="Bacteria"/>
</dbReference>
<reference evidence="7" key="1">
    <citation type="submission" date="2015-01" db="EMBL/GenBank/DDBJ databases">
        <authorList>
            <person name="MANFREDI Pablo"/>
        </authorList>
    </citation>
    <scope>NUCLEOTIDE SEQUENCE [LARGE SCALE GENOMIC DNA]</scope>
    <source>
        <strain evidence="7">Ccyn2B</strain>
    </source>
</reference>
<evidence type="ECO:0000259" key="3">
    <source>
        <dbReference type="Pfam" id="PF25893"/>
    </source>
</evidence>
<dbReference type="Gene3D" id="2.40.420.20">
    <property type="match status" value="1"/>
</dbReference>
<accession>A0A0B7H4A1</accession>
<dbReference type="Proteomes" id="UP000038055">
    <property type="component" value="Unassembled WGS sequence"/>
</dbReference>
<dbReference type="Gene3D" id="1.10.287.470">
    <property type="entry name" value="Helix hairpin bin"/>
    <property type="match status" value="1"/>
</dbReference>
<dbReference type="GO" id="GO:1990281">
    <property type="term" value="C:efflux pump complex"/>
    <property type="evidence" value="ECO:0007669"/>
    <property type="project" value="TreeGrafter"/>
</dbReference>
<dbReference type="SUPFAM" id="SSF111369">
    <property type="entry name" value="HlyD-like secretion proteins"/>
    <property type="match status" value="1"/>
</dbReference>
<evidence type="ECO:0000256" key="2">
    <source>
        <dbReference type="SAM" id="Coils"/>
    </source>
</evidence>
<feature type="domain" description="CzcB-like barrel-sandwich hybrid" evidence="5">
    <location>
        <begin position="106"/>
        <end position="222"/>
    </location>
</feature>
<dbReference type="InterPro" id="IPR058792">
    <property type="entry name" value="Beta-barrel_RND_2"/>
</dbReference>
<comment type="similarity">
    <text evidence="1">Belongs to the membrane fusion protein (MFP) (TC 8.A.1) family.</text>
</comment>
<dbReference type="STRING" id="28189.CCYN74_30091"/>
<evidence type="ECO:0000256" key="1">
    <source>
        <dbReference type="ARBA" id="ARBA00009477"/>
    </source>
</evidence>
<dbReference type="Pfam" id="PF25973">
    <property type="entry name" value="BSH_CzcB"/>
    <property type="match status" value="1"/>
</dbReference>
<dbReference type="Gene3D" id="2.40.50.100">
    <property type="match status" value="1"/>
</dbReference>
<organism evidence="6 7">
    <name type="scientific">Capnocytophaga cynodegmi</name>
    <dbReference type="NCBI Taxonomy" id="28189"/>
    <lineage>
        <taxon>Bacteria</taxon>
        <taxon>Pseudomonadati</taxon>
        <taxon>Bacteroidota</taxon>
        <taxon>Flavobacteriia</taxon>
        <taxon>Flavobacteriales</taxon>
        <taxon>Flavobacteriaceae</taxon>
        <taxon>Capnocytophaga</taxon>
    </lineage>
</organism>
<keyword evidence="2" id="KW-0175">Coiled coil</keyword>
<evidence type="ECO:0000259" key="4">
    <source>
        <dbReference type="Pfam" id="PF25954"/>
    </source>
</evidence>
<evidence type="ECO:0000313" key="7">
    <source>
        <dbReference type="Proteomes" id="UP000038055"/>
    </source>
</evidence>